<protein>
    <submittedName>
        <fullName evidence="3">Nuclease (SNase domain-containing protein)</fullName>
    </submittedName>
</protein>
<proteinExistence type="predicted"/>
<dbReference type="STRING" id="694429.Pyrfu_1202"/>
<keyword evidence="1" id="KW-1133">Transmembrane helix</keyword>
<evidence type="ECO:0000313" key="3">
    <source>
        <dbReference type="EMBL" id="AEM39064.1"/>
    </source>
</evidence>
<dbReference type="Proteomes" id="UP000001037">
    <property type="component" value="Chromosome"/>
</dbReference>
<dbReference type="Pfam" id="PF00565">
    <property type="entry name" value="SNase"/>
    <property type="match status" value="1"/>
</dbReference>
<dbReference type="OrthoDB" id="46258at2157"/>
<dbReference type="InParanoid" id="G0EFW3"/>
<keyword evidence="1" id="KW-0472">Membrane</keyword>
<keyword evidence="1" id="KW-0812">Transmembrane</keyword>
<dbReference type="HOGENOM" id="CLU_1163836_0_0_2"/>
<dbReference type="InterPro" id="IPR035437">
    <property type="entry name" value="SNase_OB-fold_sf"/>
</dbReference>
<accession>G0EFW3</accession>
<sequence>MTLVSILAVLALVVATPLFATAQRVDVIARLEYVVDGDTVRIVVVKACSERFSELVGFEGRLRLADVNAPEIDTPEGIKAKRALQALLAGHETLYIDVDDVYVFDKYGRIVGVLLIDHNETTLLNVNAWLLERGLAEPRDYPNEFRPTWPLYAPKTEALAECREEKETRTVTHTVTVTITVTRTTIRNIVETVTVERPGQTTTITETVTRFTTVTFTPRTIITAITTTVTLTMTIGEGAAGAGEPEPLPWLLLTLTAALIGYLLGKSRQH</sequence>
<evidence type="ECO:0000256" key="1">
    <source>
        <dbReference type="SAM" id="Phobius"/>
    </source>
</evidence>
<dbReference type="SUPFAM" id="SSF50199">
    <property type="entry name" value="Staphylococcal nuclease"/>
    <property type="match status" value="1"/>
</dbReference>
<dbReference type="PROSITE" id="PS50830">
    <property type="entry name" value="TNASE_3"/>
    <property type="match status" value="1"/>
</dbReference>
<organism evidence="3 4">
    <name type="scientific">Pyrolobus fumarii (strain DSM 11204 / 1A)</name>
    <dbReference type="NCBI Taxonomy" id="694429"/>
    <lineage>
        <taxon>Archaea</taxon>
        <taxon>Thermoproteota</taxon>
        <taxon>Thermoprotei</taxon>
        <taxon>Desulfurococcales</taxon>
        <taxon>Pyrodictiaceae</taxon>
        <taxon>Pyrolobus</taxon>
    </lineage>
</organism>
<evidence type="ECO:0000313" key="4">
    <source>
        <dbReference type="Proteomes" id="UP000001037"/>
    </source>
</evidence>
<dbReference type="KEGG" id="pfm:Pyrfu_1202"/>
<evidence type="ECO:0000259" key="2">
    <source>
        <dbReference type="PROSITE" id="PS50830"/>
    </source>
</evidence>
<feature type="transmembrane region" description="Helical" evidence="1">
    <location>
        <begin position="248"/>
        <end position="265"/>
    </location>
</feature>
<dbReference type="Gene3D" id="2.40.50.90">
    <property type="match status" value="1"/>
</dbReference>
<dbReference type="AlphaFoldDB" id="G0EFW3"/>
<reference evidence="3 4" key="1">
    <citation type="journal article" date="2011" name="Stand. Genomic Sci.">
        <title>Complete genome sequence of the hyperthermophilic chemolithoautotroph Pyrolobus fumarii type strain (1A).</title>
        <authorList>
            <person name="Anderson I."/>
            <person name="Goker M."/>
            <person name="Nolan M."/>
            <person name="Lucas S."/>
            <person name="Hammon N."/>
            <person name="Deshpande S."/>
            <person name="Cheng J.F."/>
            <person name="Tapia R."/>
            <person name="Han C."/>
            <person name="Goodwin L."/>
            <person name="Pitluck S."/>
            <person name="Huntemann M."/>
            <person name="Liolios K."/>
            <person name="Ivanova N."/>
            <person name="Pagani I."/>
            <person name="Mavromatis K."/>
            <person name="Ovchinikova G."/>
            <person name="Pati A."/>
            <person name="Chen A."/>
            <person name="Palaniappan K."/>
            <person name="Land M."/>
            <person name="Hauser L."/>
            <person name="Brambilla E.M."/>
            <person name="Huber H."/>
            <person name="Yasawong M."/>
            <person name="Rohde M."/>
            <person name="Spring S."/>
            <person name="Abt B."/>
            <person name="Sikorski J."/>
            <person name="Wirth R."/>
            <person name="Detter J.C."/>
            <person name="Woyke T."/>
            <person name="Bristow J."/>
            <person name="Eisen J.A."/>
            <person name="Markowitz V."/>
            <person name="Hugenholtz P."/>
            <person name="Kyrpides N.C."/>
            <person name="Klenk H.P."/>
            <person name="Lapidus A."/>
        </authorList>
    </citation>
    <scope>NUCLEOTIDE SEQUENCE [LARGE SCALE GENOMIC DNA]</scope>
    <source>
        <strain evidence="4">DSM 11204 / 1A</strain>
    </source>
</reference>
<dbReference type="SMART" id="SM00318">
    <property type="entry name" value="SNc"/>
    <property type="match status" value="1"/>
</dbReference>
<feature type="domain" description="TNase-like" evidence="2">
    <location>
        <begin position="25"/>
        <end position="136"/>
    </location>
</feature>
<keyword evidence="4" id="KW-1185">Reference proteome</keyword>
<dbReference type="eggNOG" id="arCOG03192">
    <property type="taxonomic scope" value="Archaea"/>
</dbReference>
<dbReference type="InterPro" id="IPR016071">
    <property type="entry name" value="Staphylococal_nuclease_OB-fold"/>
</dbReference>
<dbReference type="EMBL" id="CP002838">
    <property type="protein sequence ID" value="AEM39064.1"/>
    <property type="molecule type" value="Genomic_DNA"/>
</dbReference>
<name>G0EFW3_PYRF1</name>
<gene>
    <name evidence="3" type="ordered locus">Pyrfu_1202</name>
</gene>